<dbReference type="CDD" id="cd04301">
    <property type="entry name" value="NAT_SF"/>
    <property type="match status" value="1"/>
</dbReference>
<dbReference type="GO" id="GO:0016747">
    <property type="term" value="F:acyltransferase activity, transferring groups other than amino-acyl groups"/>
    <property type="evidence" value="ECO:0007669"/>
    <property type="project" value="InterPro"/>
</dbReference>
<evidence type="ECO:0000313" key="4">
    <source>
        <dbReference type="EMBL" id="UOK69641.1"/>
    </source>
</evidence>
<dbReference type="InterPro" id="IPR000182">
    <property type="entry name" value="GNAT_dom"/>
</dbReference>
<evidence type="ECO:0000259" key="3">
    <source>
        <dbReference type="PROSITE" id="PS51186"/>
    </source>
</evidence>
<protein>
    <submittedName>
        <fullName evidence="4">GNAT family N-acetyltransferase</fullName>
    </submittedName>
</protein>
<evidence type="ECO:0000256" key="2">
    <source>
        <dbReference type="ARBA" id="ARBA00023315"/>
    </source>
</evidence>
<keyword evidence="1" id="KW-0808">Transferase</keyword>
<proteinExistence type="predicted"/>
<dbReference type="InterPro" id="IPR050832">
    <property type="entry name" value="Bact_Acetyltransf"/>
</dbReference>
<evidence type="ECO:0000256" key="1">
    <source>
        <dbReference type="ARBA" id="ARBA00022679"/>
    </source>
</evidence>
<feature type="domain" description="N-acetyltransferase" evidence="3">
    <location>
        <begin position="1"/>
        <end position="137"/>
    </location>
</feature>
<dbReference type="PANTHER" id="PTHR43877">
    <property type="entry name" value="AMINOALKYLPHOSPHONATE N-ACETYLTRANSFERASE-RELATED-RELATED"/>
    <property type="match status" value="1"/>
</dbReference>
<evidence type="ECO:0000313" key="5">
    <source>
        <dbReference type="Proteomes" id="UP000831684"/>
    </source>
</evidence>
<dbReference type="SUPFAM" id="SSF55729">
    <property type="entry name" value="Acyl-CoA N-acyltransferases (Nat)"/>
    <property type="match status" value="1"/>
</dbReference>
<name>A0A9E6ZQ15_9HYPH</name>
<dbReference type="Gene3D" id="3.40.630.30">
    <property type="match status" value="1"/>
</dbReference>
<dbReference type="Pfam" id="PF13508">
    <property type="entry name" value="Acetyltransf_7"/>
    <property type="match status" value="1"/>
</dbReference>
<dbReference type="RefSeq" id="WP_244375727.1">
    <property type="nucleotide sequence ID" value="NZ_CP083239.1"/>
</dbReference>
<dbReference type="EMBL" id="CP083239">
    <property type="protein sequence ID" value="UOK69641.1"/>
    <property type="molecule type" value="Genomic_DNA"/>
</dbReference>
<reference evidence="4" key="1">
    <citation type="submission" date="2021-09" db="EMBL/GenBank/DDBJ databases">
        <title>Network and meta-omics reveal the key degrader and cooperation patterns in an efficient 1,4-dioxane-degrading microbial community.</title>
        <authorList>
            <person name="Dai C."/>
        </authorList>
    </citation>
    <scope>NUCLEOTIDE SEQUENCE</scope>
    <source>
        <strain evidence="4">ZM13</strain>
    </source>
</reference>
<keyword evidence="2" id="KW-0012">Acyltransferase</keyword>
<dbReference type="PROSITE" id="PS51186">
    <property type="entry name" value="GNAT"/>
    <property type="match status" value="1"/>
</dbReference>
<dbReference type="AlphaFoldDB" id="A0A9E6ZQ15"/>
<dbReference type="Proteomes" id="UP000831684">
    <property type="component" value="Chromosome"/>
</dbReference>
<dbReference type="InterPro" id="IPR016181">
    <property type="entry name" value="Acyl_CoA_acyltransferase"/>
</dbReference>
<dbReference type="PANTHER" id="PTHR43877:SF2">
    <property type="entry name" value="AMINOALKYLPHOSPHONATE N-ACETYLTRANSFERASE-RELATED"/>
    <property type="match status" value="1"/>
</dbReference>
<dbReference type="KEGG" id="apol:K9D25_12845"/>
<organism evidence="4 5">
    <name type="scientific">Ancylobacter polymorphus</name>
    <dbReference type="NCBI Taxonomy" id="223390"/>
    <lineage>
        <taxon>Bacteria</taxon>
        <taxon>Pseudomonadati</taxon>
        <taxon>Pseudomonadota</taxon>
        <taxon>Alphaproteobacteria</taxon>
        <taxon>Hyphomicrobiales</taxon>
        <taxon>Xanthobacteraceae</taxon>
        <taxon>Ancylobacter</taxon>
    </lineage>
</organism>
<gene>
    <name evidence="4" type="ORF">K9D25_12845</name>
</gene>
<accession>A0A9E6ZQ15</accession>
<sequence>MKITIETDPGVEVRDLIDRGLDIFNEAKAGPLGASQLWVIARDDAGVATGGLKASTYFGWMHITWLWVSPQARGSGIGSALLNAAEAEARARGCTGVHLETYSFQAPDFYARHGYERFGQIDDYPPGHANIWLKKRF</sequence>